<evidence type="ECO:0000256" key="7">
    <source>
        <dbReference type="SAM" id="Phobius"/>
    </source>
</evidence>
<dbReference type="GO" id="GO:0016020">
    <property type="term" value="C:membrane"/>
    <property type="evidence" value="ECO:0007669"/>
    <property type="project" value="UniProtKB-SubCell"/>
</dbReference>
<keyword evidence="6" id="KW-0325">Glycoprotein</keyword>
<evidence type="ECO:0000313" key="10">
    <source>
        <dbReference type="EMBL" id="PYE12956.1"/>
    </source>
</evidence>
<evidence type="ECO:0000256" key="2">
    <source>
        <dbReference type="ARBA" id="ARBA00022692"/>
    </source>
</evidence>
<evidence type="ECO:0000256" key="5">
    <source>
        <dbReference type="ARBA" id="ARBA00023136"/>
    </source>
</evidence>
<proteinExistence type="predicted"/>
<dbReference type="InterPro" id="IPR025640">
    <property type="entry name" value="GYF_2"/>
</dbReference>
<name>A0A318RFE2_WILLI</name>
<comment type="caution">
    <text evidence="10">The sequence shown here is derived from an EMBL/GenBank/DDBJ whole genome shotgun (WGS) entry which is preliminary data.</text>
</comment>
<dbReference type="InterPro" id="IPR050932">
    <property type="entry name" value="TM2D1-3-like"/>
</dbReference>
<gene>
    <name evidence="10" type="ORF">DFR67_11963</name>
</gene>
<evidence type="ECO:0000256" key="6">
    <source>
        <dbReference type="ARBA" id="ARBA00023180"/>
    </source>
</evidence>
<sequence>MCGCHIVLCMTQPPPGYPAKPFEPQGGPHNDTFFVSLFGQEQGPMGYQDLAGLVRSGQVKPETQVRTQASNWFPVSQVPGLFSDKEWLTALLISVFVGGLGIDRFYLGYTGLGIAKLLTCGGLGIWTLIDIVLIAMRKLPDSNGVPLK</sequence>
<evidence type="ECO:0000256" key="4">
    <source>
        <dbReference type="ARBA" id="ARBA00022989"/>
    </source>
</evidence>
<keyword evidence="2 7" id="KW-0812">Transmembrane</keyword>
<dbReference type="Pfam" id="PF05154">
    <property type="entry name" value="TM2"/>
    <property type="match status" value="1"/>
</dbReference>
<reference evidence="10 11" key="1">
    <citation type="submission" date="2018-06" db="EMBL/GenBank/DDBJ databases">
        <title>Genomic Encyclopedia of Type Strains, Phase IV (KMG-IV): sequencing the most valuable type-strain genomes for metagenomic binning, comparative biology and taxonomic classification.</title>
        <authorList>
            <person name="Goeker M."/>
        </authorList>
    </citation>
    <scope>NUCLEOTIDE SEQUENCE [LARGE SCALE GENOMIC DNA]</scope>
    <source>
        <strain evidence="10 11">DSM 45521</strain>
    </source>
</reference>
<dbReference type="AlphaFoldDB" id="A0A318RFE2"/>
<organism evidence="10 11">
    <name type="scientific">Williamsia limnetica</name>
    <dbReference type="NCBI Taxonomy" id="882452"/>
    <lineage>
        <taxon>Bacteria</taxon>
        <taxon>Bacillati</taxon>
        <taxon>Actinomycetota</taxon>
        <taxon>Actinomycetes</taxon>
        <taxon>Mycobacteriales</taxon>
        <taxon>Nocardiaceae</taxon>
        <taxon>Williamsia</taxon>
    </lineage>
</organism>
<dbReference type="EMBL" id="QJSP01000019">
    <property type="protein sequence ID" value="PYE12956.1"/>
    <property type="molecule type" value="Genomic_DNA"/>
</dbReference>
<dbReference type="InterPro" id="IPR007829">
    <property type="entry name" value="TM2"/>
</dbReference>
<keyword evidence="4 7" id="KW-1133">Transmembrane helix</keyword>
<dbReference type="PANTHER" id="PTHR21016">
    <property type="entry name" value="BETA-AMYLOID BINDING PROTEIN-RELATED"/>
    <property type="match status" value="1"/>
</dbReference>
<dbReference type="PANTHER" id="PTHR21016:SF7">
    <property type="entry name" value="TM2 DOMAIN-CONTAINING PROTEIN 3"/>
    <property type="match status" value="1"/>
</dbReference>
<evidence type="ECO:0000259" key="8">
    <source>
        <dbReference type="Pfam" id="PF05154"/>
    </source>
</evidence>
<evidence type="ECO:0000256" key="3">
    <source>
        <dbReference type="ARBA" id="ARBA00022729"/>
    </source>
</evidence>
<dbReference type="Pfam" id="PF14237">
    <property type="entry name" value="GYF_2"/>
    <property type="match status" value="1"/>
</dbReference>
<dbReference type="Proteomes" id="UP000247591">
    <property type="component" value="Unassembled WGS sequence"/>
</dbReference>
<feature type="domain" description="GYF" evidence="9">
    <location>
        <begin position="34"/>
        <end position="81"/>
    </location>
</feature>
<evidence type="ECO:0000313" key="11">
    <source>
        <dbReference type="Proteomes" id="UP000247591"/>
    </source>
</evidence>
<feature type="domain" description="TM2" evidence="8">
    <location>
        <begin position="84"/>
        <end position="132"/>
    </location>
</feature>
<feature type="transmembrane region" description="Helical" evidence="7">
    <location>
        <begin position="114"/>
        <end position="136"/>
    </location>
</feature>
<comment type="subcellular location">
    <subcellularLocation>
        <location evidence="1">Membrane</location>
        <topology evidence="1">Multi-pass membrane protein</topology>
    </subcellularLocation>
</comment>
<keyword evidence="5 7" id="KW-0472">Membrane</keyword>
<keyword evidence="3" id="KW-0732">Signal</keyword>
<keyword evidence="11" id="KW-1185">Reference proteome</keyword>
<protein>
    <submittedName>
        <fullName evidence="10">TM2 domain-containing protein</fullName>
    </submittedName>
</protein>
<evidence type="ECO:0000256" key="1">
    <source>
        <dbReference type="ARBA" id="ARBA00004141"/>
    </source>
</evidence>
<evidence type="ECO:0000259" key="9">
    <source>
        <dbReference type="Pfam" id="PF14237"/>
    </source>
</evidence>
<accession>A0A318RFE2</accession>